<evidence type="ECO:0000313" key="5">
    <source>
        <dbReference type="EnsemblMetazoa" id="AALB001225-PA"/>
    </source>
</evidence>
<dbReference type="PANTHER" id="PTHR12446">
    <property type="entry name" value="TESMIN/TSO1-RELATED"/>
    <property type="match status" value="1"/>
</dbReference>
<reference evidence="5 6" key="1">
    <citation type="journal article" date="2017" name="G3 (Bethesda)">
        <title>The Physical Genome Mapping of Anopheles albimanus Corrected Scaffold Misassemblies and Identified Interarm Rearrangements in Genus Anopheles.</title>
        <authorList>
            <person name="Artemov G.N."/>
            <person name="Peery A.N."/>
            <person name="Jiang X."/>
            <person name="Tu Z."/>
            <person name="Stegniy V.N."/>
            <person name="Sharakhova M.V."/>
            <person name="Sharakhov I.V."/>
        </authorList>
    </citation>
    <scope>NUCLEOTIDE SEQUENCE [LARGE SCALE GENOMIC DNA]</scope>
    <source>
        <strain evidence="5 6">ALBI9_A</strain>
    </source>
</reference>
<dbReference type="VEuPathDB" id="VectorBase:AALB001225"/>
<dbReference type="RefSeq" id="XP_035793042.1">
    <property type="nucleotide sequence ID" value="XM_035937149.1"/>
</dbReference>
<feature type="compositionally biased region" description="Acidic residues" evidence="4">
    <location>
        <begin position="66"/>
        <end position="76"/>
    </location>
</feature>
<dbReference type="InterPro" id="IPR005172">
    <property type="entry name" value="CRC"/>
</dbReference>
<dbReference type="KEGG" id="aali:118467100"/>
<evidence type="ECO:0000313" key="6">
    <source>
        <dbReference type="Proteomes" id="UP000069272"/>
    </source>
</evidence>
<dbReference type="GO" id="GO:0006355">
    <property type="term" value="P:regulation of DNA-templated transcription"/>
    <property type="evidence" value="ECO:0007669"/>
    <property type="project" value="TreeGrafter"/>
</dbReference>
<dbReference type="GO" id="GO:0005634">
    <property type="term" value="C:nucleus"/>
    <property type="evidence" value="ECO:0007669"/>
    <property type="project" value="UniProtKB-SubCell"/>
</dbReference>
<comment type="subcellular location">
    <subcellularLocation>
        <location evidence="1">Nucleus</location>
    </subcellularLocation>
</comment>
<sequence length="810" mass="88607">MEELKHEIEDADDLVEYTMEYEEVDEQELLEEQEEHEELILTTDDHEEHLDETVETIETIESIGSDGEEFEEQEQLLEEKDGNTDSDGEPQPFVSVPNMQGLRKSTLQSSVRGAVTTLDSVVVMRPQSSQAATGGTVIKLLNNTHANQIPAAQTQSYRLVKSDGSVVMKSNIPHHNGQALKRSIAVTSPNVQPPAKVLLNANSRLLQIHSKSGSSSSPIVTKTITLAKSSPHIAGAGSATKTFTMKSLPKMVSQIVPCASEQTPETSMCVTNSNLSTQSITNRIINRQVSGESPKLILNSVNASVLAAKKAQLQSVNLSGVKTVQYLRVMKPAQNRSDSAGDTTLPSKIVVQTTNKQSTVPAVGQARSVASLNTKPSGGPLKIGHPKIILQNNKAYVVRNGDIQATGSTTTAPTSSTGKTPLATQRKIIISGNNLQTQNKINVIGVIKKEAIKTEVIKTEDMTPTDSKQIRTVLAKSSMLPKAGGSGSKETIAKQMVSYEDEEADIDKNALAQMKILSSIKQDFDESGEKAASTTLSITSVSYSFAEESYKKRPCNCTKSQCLKLYCDCFANGEFCYNCNCKDCHNTQKDDYARQKAIRCTLERNPNAFKPKIGSIGPSQDATRLHTKGCNCKRSGCLKNYCECYEAKIPCSSNCKCIGCRNTDQFVQEFQYYGPSDSSRRSMEDGVTPKLSPGLYGRDMQRPLSHVLPAVDTKLMTYDSSNVNQLSLNTDMSKLPLNKQPHTFMTPDVIEATLQCMIAQADECQRRGCSIRTSERMILQEFGRCLVEIMEFASKSDTDLAGRASQQEEI</sequence>
<evidence type="ECO:0000256" key="1">
    <source>
        <dbReference type="ARBA" id="ARBA00004123"/>
    </source>
</evidence>
<evidence type="ECO:0000256" key="3">
    <source>
        <dbReference type="ARBA" id="ARBA00023242"/>
    </source>
</evidence>
<evidence type="ECO:0000256" key="2">
    <source>
        <dbReference type="ARBA" id="ARBA00007267"/>
    </source>
</evidence>
<dbReference type="OrthoDB" id="6283463at2759"/>
<dbReference type="RefSeq" id="XP_035793043.1">
    <property type="nucleotide sequence ID" value="XM_035937150.1"/>
</dbReference>
<dbReference type="InterPro" id="IPR028307">
    <property type="entry name" value="Lin-54_fam"/>
</dbReference>
<accession>A0A182F435</accession>
<protein>
    <submittedName>
        <fullName evidence="5">CRC domain-containing protein</fullName>
    </submittedName>
</protein>
<dbReference type="EnsemblMetazoa" id="AALB001225-RA">
    <property type="protein sequence ID" value="AALB001225-PA"/>
    <property type="gene ID" value="AALB001225"/>
</dbReference>
<organism evidence="5 6">
    <name type="scientific">Anopheles albimanus</name>
    <name type="common">New world malaria mosquito</name>
    <dbReference type="NCBI Taxonomy" id="7167"/>
    <lineage>
        <taxon>Eukaryota</taxon>
        <taxon>Metazoa</taxon>
        <taxon>Ecdysozoa</taxon>
        <taxon>Arthropoda</taxon>
        <taxon>Hexapoda</taxon>
        <taxon>Insecta</taxon>
        <taxon>Pterygota</taxon>
        <taxon>Neoptera</taxon>
        <taxon>Endopterygota</taxon>
        <taxon>Diptera</taxon>
        <taxon>Nematocera</taxon>
        <taxon>Culicoidea</taxon>
        <taxon>Culicidae</taxon>
        <taxon>Anophelinae</taxon>
        <taxon>Anopheles</taxon>
    </lineage>
</organism>
<keyword evidence="6" id="KW-1185">Reference proteome</keyword>
<comment type="similarity">
    <text evidence="2">Belongs to the lin-54 family.</text>
</comment>
<feature type="region of interest" description="Disordered" evidence="4">
    <location>
        <begin position="62"/>
        <end position="97"/>
    </location>
</feature>
<proteinExistence type="inferred from homology"/>
<dbReference type="GeneID" id="118467100"/>
<dbReference type="Proteomes" id="UP000069272">
    <property type="component" value="Chromosome 3R"/>
</dbReference>
<feature type="region of interest" description="Disordered" evidence="4">
    <location>
        <begin position="31"/>
        <end position="50"/>
    </location>
</feature>
<dbReference type="VEuPathDB" id="VectorBase:AALB20_027777"/>
<dbReference type="AlphaFoldDB" id="A0A182F435"/>
<dbReference type="PROSITE" id="PS51634">
    <property type="entry name" value="CRC"/>
    <property type="match status" value="1"/>
</dbReference>
<dbReference type="SMART" id="SM01114">
    <property type="entry name" value="CXC"/>
    <property type="match status" value="2"/>
</dbReference>
<reference evidence="5" key="2">
    <citation type="submission" date="2022-08" db="UniProtKB">
        <authorList>
            <consortium name="EnsemblMetazoa"/>
        </authorList>
    </citation>
    <scope>IDENTIFICATION</scope>
    <source>
        <strain evidence="5">STECLA/ALBI9_A</strain>
    </source>
</reference>
<dbReference type="InterPro" id="IPR033467">
    <property type="entry name" value="Tesmin/TSO1-like_CXC"/>
</dbReference>
<dbReference type="Pfam" id="PF03638">
    <property type="entry name" value="TCR"/>
    <property type="match status" value="2"/>
</dbReference>
<evidence type="ECO:0000256" key="4">
    <source>
        <dbReference type="SAM" id="MobiDB-lite"/>
    </source>
</evidence>
<keyword evidence="3" id="KW-0539">Nucleus</keyword>
<dbReference type="STRING" id="7167.A0A182F435"/>
<dbReference type="PANTHER" id="PTHR12446:SF34">
    <property type="entry name" value="PROTEIN LIN-54 HOMOLOG"/>
    <property type="match status" value="1"/>
</dbReference>
<name>A0A182F435_ANOAL</name>